<organism evidence="1">
    <name type="scientific">Macaca fascicularis</name>
    <name type="common">Crab-eating macaque</name>
    <name type="synonym">Cynomolgus monkey</name>
    <dbReference type="NCBI Taxonomy" id="9541"/>
    <lineage>
        <taxon>Eukaryota</taxon>
        <taxon>Metazoa</taxon>
        <taxon>Chordata</taxon>
        <taxon>Craniata</taxon>
        <taxon>Vertebrata</taxon>
        <taxon>Euteleostomi</taxon>
        <taxon>Mammalia</taxon>
        <taxon>Eutheria</taxon>
        <taxon>Euarchontoglires</taxon>
        <taxon>Primates</taxon>
        <taxon>Haplorrhini</taxon>
        <taxon>Catarrhini</taxon>
        <taxon>Cercopithecidae</taxon>
        <taxon>Cercopithecinae</taxon>
        <taxon>Macaca</taxon>
    </lineage>
</organism>
<evidence type="ECO:0000313" key="3">
    <source>
        <dbReference type="Proteomes" id="UP000233100"/>
    </source>
</evidence>
<protein>
    <submittedName>
        <fullName evidence="1">Macaca fascicularis brain cDNA clone: QmoA-11364, similar to human GTPase activating RANGAP domain-like 3 (GARNL3), mRNA, RefSeq: NM_032293.3</fullName>
    </submittedName>
</protein>
<proteinExistence type="evidence at transcript level"/>
<keyword evidence="3" id="KW-1185">Reference proteome</keyword>
<dbReference type="EMBL" id="AB173959">
    <property type="protein sequence ID" value="BAE91021.1"/>
    <property type="molecule type" value="mRNA"/>
</dbReference>
<evidence type="ECO:0000313" key="1">
    <source>
        <dbReference type="EMBL" id="BAE91021.1"/>
    </source>
</evidence>
<dbReference type="AlphaFoldDB" id="I7GJ42"/>
<reference evidence="1" key="1">
    <citation type="journal article" date="2007" name="PLoS Biol.">
        <title>Rate of evolution in brain-expressed genes in humans and other primates.</title>
        <authorList>
            <person name="Wang H.-Y."/>
            <person name="Chien H.-C."/>
            <person name="Osada N."/>
            <person name="Hashimoto K."/>
            <person name="Sugano S."/>
            <person name="Gojobori T."/>
            <person name="Chou C.-K."/>
            <person name="Tsai S.-F."/>
            <person name="Wu C.-I."/>
            <person name="Shen C.-K.J."/>
        </authorList>
    </citation>
    <scope>NUCLEOTIDE SEQUENCE</scope>
</reference>
<reference evidence="2" key="3">
    <citation type="submission" date="2025-05" db="UniProtKB">
        <authorList>
            <consortium name="Ensembl"/>
        </authorList>
    </citation>
    <scope>IDENTIFICATION</scope>
</reference>
<sequence>MTSLTQVIIPNPSLSLSLIPHTNSASQILSPQTHRASSVTLLSASCY</sequence>
<reference evidence="2 3" key="2">
    <citation type="submission" date="2013-03" db="EMBL/GenBank/DDBJ databases">
        <authorList>
            <person name="Warren W."/>
            <person name="Wilson R.K."/>
        </authorList>
    </citation>
    <scope>NUCLEOTIDE SEQUENCE</scope>
</reference>
<name>I7GJ42_MACFA</name>
<dbReference type="Ensembl" id="ENSMFAT00000086685.1">
    <property type="protein sequence ID" value="ENSMFAP00000053982.1"/>
    <property type="gene ID" value="ENSMFAG00000047488.1"/>
</dbReference>
<dbReference type="Proteomes" id="UP000233100">
    <property type="component" value="Chromosome 15"/>
</dbReference>
<accession>I7GJ42</accession>
<evidence type="ECO:0000313" key="2">
    <source>
        <dbReference type="Ensembl" id="ENSMFAP00000053982.1"/>
    </source>
</evidence>